<dbReference type="InterPro" id="IPR051607">
    <property type="entry name" value="Metallo-dep_hydrolases"/>
</dbReference>
<dbReference type="PANTHER" id="PTHR11271:SF6">
    <property type="entry name" value="GUANINE DEAMINASE"/>
    <property type="match status" value="1"/>
</dbReference>
<dbReference type="InterPro" id="IPR011059">
    <property type="entry name" value="Metal-dep_hydrolase_composite"/>
</dbReference>
<comment type="caution">
    <text evidence="10">The sequence shown here is derived from an EMBL/GenBank/DDBJ whole genome shotgun (WGS) entry which is preliminary data.</text>
</comment>
<dbReference type="PANTHER" id="PTHR11271">
    <property type="entry name" value="GUANINE DEAMINASE"/>
    <property type="match status" value="1"/>
</dbReference>
<dbReference type="SUPFAM" id="SSF51556">
    <property type="entry name" value="Metallo-dependent hydrolases"/>
    <property type="match status" value="1"/>
</dbReference>
<evidence type="ECO:0000256" key="4">
    <source>
        <dbReference type="ARBA" id="ARBA00022723"/>
    </source>
</evidence>
<organism evidence="10 11">
    <name type="scientific">Lagenidium giganteum</name>
    <dbReference type="NCBI Taxonomy" id="4803"/>
    <lineage>
        <taxon>Eukaryota</taxon>
        <taxon>Sar</taxon>
        <taxon>Stramenopiles</taxon>
        <taxon>Oomycota</taxon>
        <taxon>Peronosporomycetes</taxon>
        <taxon>Pythiales</taxon>
        <taxon>Pythiaceae</taxon>
    </lineage>
</organism>
<dbReference type="Gene3D" id="2.30.40.10">
    <property type="entry name" value="Urease, subunit C, domain 1"/>
    <property type="match status" value="1"/>
</dbReference>
<dbReference type="EC" id="3.5.4.3" evidence="3 8"/>
<evidence type="ECO:0000313" key="11">
    <source>
        <dbReference type="Proteomes" id="UP001146120"/>
    </source>
</evidence>
<dbReference type="GO" id="GO:0006147">
    <property type="term" value="P:guanine catabolic process"/>
    <property type="evidence" value="ECO:0007669"/>
    <property type="project" value="UniProtKB-UniRule"/>
</dbReference>
<evidence type="ECO:0000256" key="8">
    <source>
        <dbReference type="RuleBase" id="RU366009"/>
    </source>
</evidence>
<evidence type="ECO:0000313" key="10">
    <source>
        <dbReference type="EMBL" id="DAZ98667.1"/>
    </source>
</evidence>
<dbReference type="AlphaFoldDB" id="A0AAV2YZV4"/>
<comment type="cofactor">
    <cofactor evidence="8">
        <name>Zn(2+)</name>
        <dbReference type="ChEBI" id="CHEBI:29105"/>
    </cofactor>
    <text evidence="8">Binds 1 zinc ion per subunit.</text>
</comment>
<dbReference type="SUPFAM" id="SSF51338">
    <property type="entry name" value="Composite domain of metallo-dependent hydrolases"/>
    <property type="match status" value="1"/>
</dbReference>
<evidence type="ECO:0000256" key="3">
    <source>
        <dbReference type="ARBA" id="ARBA00012781"/>
    </source>
</evidence>
<proteinExistence type="inferred from homology"/>
<evidence type="ECO:0000256" key="5">
    <source>
        <dbReference type="ARBA" id="ARBA00022801"/>
    </source>
</evidence>
<sequence length="455" mass="49667">MSTERVLHVRGKVVHAPIRGQIEILPDAFMAIDAVTGRITTFHAQTLPADVGVLAHSPRSLQLTSSQFIIPGFVDTHVHAPQYQYTGTGTDTPLMQWLTKYTFPVEEAFADVAVAQHWYSKLLDRMLAEGITTAQYFATIHVDATKTLVDLVAARGQRGLVGLVAMDQNAPDSYRSPSAAASLADAEAFIQYTRSLQNELVLPVLTPRFVPTCSLELLRGLGELAAKYDVHVQSHIAESHDEEAFVEQLHPGRRDTEIFAHAKLLTNKACMAHAVHLQDAEMDVLAAAGTSIAHCPLSNFFFANGFLDVEKAVRKRVNVGLGTDMAGGYSPSMLRAIQTCVLTFKAREIVHQQAVPLDYKDAFWLATMGGATALELQHDTGSFAVGKCLDAIVVDMAASGHPGDLPTVDFADRDTDLDQFQKFIHNGDSRNFQKVLVKGRIVHERTVDPPTAGSM</sequence>
<name>A0AAV2YZV4_9STRA</name>
<dbReference type="Pfam" id="PF01979">
    <property type="entry name" value="Amidohydro_1"/>
    <property type="match status" value="1"/>
</dbReference>
<evidence type="ECO:0000256" key="6">
    <source>
        <dbReference type="ARBA" id="ARBA00022833"/>
    </source>
</evidence>
<comment type="pathway">
    <text evidence="1 8">Purine metabolism; guanine degradation; xanthine from guanine: step 1/1.</text>
</comment>
<evidence type="ECO:0000259" key="9">
    <source>
        <dbReference type="Pfam" id="PF01979"/>
    </source>
</evidence>
<reference evidence="10" key="2">
    <citation type="journal article" date="2023" name="Microbiol Resour">
        <title>Decontamination and Annotation of the Draft Genome Sequence of the Oomycete Lagenidium giganteum ARSEF 373.</title>
        <authorList>
            <person name="Morgan W.R."/>
            <person name="Tartar A."/>
        </authorList>
    </citation>
    <scope>NUCLEOTIDE SEQUENCE</scope>
    <source>
        <strain evidence="10">ARSEF 373</strain>
    </source>
</reference>
<dbReference type="InterPro" id="IPR032466">
    <property type="entry name" value="Metal_Hydrolase"/>
</dbReference>
<keyword evidence="4 8" id="KW-0479">Metal-binding</keyword>
<accession>A0AAV2YZV4</accession>
<dbReference type="GO" id="GO:0008892">
    <property type="term" value="F:guanine deaminase activity"/>
    <property type="evidence" value="ECO:0007669"/>
    <property type="project" value="UniProtKB-UniRule"/>
</dbReference>
<evidence type="ECO:0000256" key="2">
    <source>
        <dbReference type="ARBA" id="ARBA00006745"/>
    </source>
</evidence>
<evidence type="ECO:0000256" key="1">
    <source>
        <dbReference type="ARBA" id="ARBA00004984"/>
    </source>
</evidence>
<dbReference type="NCBIfam" id="TIGR02967">
    <property type="entry name" value="guan_deamin"/>
    <property type="match status" value="1"/>
</dbReference>
<dbReference type="InterPro" id="IPR006680">
    <property type="entry name" value="Amidohydro-rel"/>
</dbReference>
<dbReference type="Proteomes" id="UP001146120">
    <property type="component" value="Unassembled WGS sequence"/>
</dbReference>
<dbReference type="Gene3D" id="3.20.20.140">
    <property type="entry name" value="Metal-dependent hydrolases"/>
    <property type="match status" value="1"/>
</dbReference>
<evidence type="ECO:0000256" key="7">
    <source>
        <dbReference type="ARBA" id="ARBA00051148"/>
    </source>
</evidence>
<comment type="function">
    <text evidence="8">Catalyzes the hydrolytic deamination of guanine, producing xanthine and ammonia.</text>
</comment>
<gene>
    <name evidence="10" type="ORF">N0F65_008793</name>
</gene>
<keyword evidence="5 8" id="KW-0378">Hydrolase</keyword>
<comment type="similarity">
    <text evidence="2 8">Belongs to the metallo-dependent hydrolases superfamily. ATZ/TRZ family.</text>
</comment>
<dbReference type="EMBL" id="DAKRPA010000100">
    <property type="protein sequence ID" value="DAZ98667.1"/>
    <property type="molecule type" value="Genomic_DNA"/>
</dbReference>
<dbReference type="GO" id="GO:0008270">
    <property type="term" value="F:zinc ion binding"/>
    <property type="evidence" value="ECO:0007669"/>
    <property type="project" value="UniProtKB-UniRule"/>
</dbReference>
<dbReference type="FunFam" id="3.20.20.140:FF:000022">
    <property type="entry name" value="Guanine deaminase"/>
    <property type="match status" value="1"/>
</dbReference>
<feature type="domain" description="Amidohydrolase-related" evidence="9">
    <location>
        <begin position="68"/>
        <end position="442"/>
    </location>
</feature>
<keyword evidence="6 8" id="KW-0862">Zinc</keyword>
<dbReference type="InterPro" id="IPR014311">
    <property type="entry name" value="Guanine_deaminase"/>
</dbReference>
<reference evidence="10" key="1">
    <citation type="submission" date="2022-11" db="EMBL/GenBank/DDBJ databases">
        <authorList>
            <person name="Morgan W.R."/>
            <person name="Tartar A."/>
        </authorList>
    </citation>
    <scope>NUCLEOTIDE SEQUENCE</scope>
    <source>
        <strain evidence="10">ARSEF 373</strain>
    </source>
</reference>
<comment type="catalytic activity">
    <reaction evidence="7 8">
        <text>guanine + H2O + H(+) = xanthine + NH4(+)</text>
        <dbReference type="Rhea" id="RHEA:14665"/>
        <dbReference type="ChEBI" id="CHEBI:15377"/>
        <dbReference type="ChEBI" id="CHEBI:15378"/>
        <dbReference type="ChEBI" id="CHEBI:16235"/>
        <dbReference type="ChEBI" id="CHEBI:17712"/>
        <dbReference type="ChEBI" id="CHEBI:28938"/>
        <dbReference type="EC" id="3.5.4.3"/>
    </reaction>
</comment>
<protein>
    <recommendedName>
        <fullName evidence="3 8">Guanine deaminase</fullName>
        <shortName evidence="8">Guanase</shortName>
        <ecNumber evidence="3 8">3.5.4.3</ecNumber>
    </recommendedName>
    <alternativeName>
        <fullName evidence="8">Guanine aminohydrolase</fullName>
    </alternativeName>
</protein>
<dbReference type="GO" id="GO:0005829">
    <property type="term" value="C:cytosol"/>
    <property type="evidence" value="ECO:0007669"/>
    <property type="project" value="TreeGrafter"/>
</dbReference>
<keyword evidence="11" id="KW-1185">Reference proteome</keyword>